<dbReference type="RefSeq" id="WP_132746297.1">
    <property type="nucleotide sequence ID" value="NZ_SLXK01000015.1"/>
</dbReference>
<keyword evidence="3" id="KW-1003">Cell membrane</keyword>
<dbReference type="AlphaFoldDB" id="A0A4R2P4W2"/>
<dbReference type="EMBL" id="SLXK01000015">
    <property type="protein sequence ID" value="TCP28805.1"/>
    <property type="molecule type" value="Genomic_DNA"/>
</dbReference>
<reference evidence="7 8" key="1">
    <citation type="submission" date="2019-03" db="EMBL/GenBank/DDBJ databases">
        <title>Genomic Encyclopedia of Type Strains, Phase IV (KMG-IV): sequencing the most valuable type-strain genomes for metagenomic binning, comparative biology and taxonomic classification.</title>
        <authorList>
            <person name="Goeker M."/>
        </authorList>
    </citation>
    <scope>NUCLEOTIDE SEQUENCE [LARGE SCALE GENOMIC DNA]</scope>
    <source>
        <strain evidence="7 8">DSM 19377</strain>
    </source>
</reference>
<evidence type="ECO:0000259" key="6">
    <source>
        <dbReference type="Pfam" id="PF04069"/>
    </source>
</evidence>
<accession>A0A4R2P4W2</accession>
<evidence type="ECO:0000313" key="7">
    <source>
        <dbReference type="EMBL" id="TCP28805.1"/>
    </source>
</evidence>
<dbReference type="CDD" id="cd13639">
    <property type="entry name" value="PBP2_OpuAC_like"/>
    <property type="match status" value="1"/>
</dbReference>
<keyword evidence="4" id="KW-0472">Membrane</keyword>
<dbReference type="GO" id="GO:0015871">
    <property type="term" value="P:choline transport"/>
    <property type="evidence" value="ECO:0007669"/>
    <property type="project" value="TreeGrafter"/>
</dbReference>
<dbReference type="GO" id="GO:0015226">
    <property type="term" value="F:carnitine transmembrane transporter activity"/>
    <property type="evidence" value="ECO:0007669"/>
    <property type="project" value="TreeGrafter"/>
</dbReference>
<dbReference type="GO" id="GO:0043190">
    <property type="term" value="C:ATP-binding cassette (ABC) transporter complex"/>
    <property type="evidence" value="ECO:0007669"/>
    <property type="project" value="InterPro"/>
</dbReference>
<dbReference type="PROSITE" id="PS51257">
    <property type="entry name" value="PROKAR_LIPOPROTEIN"/>
    <property type="match status" value="1"/>
</dbReference>
<evidence type="ECO:0000256" key="1">
    <source>
        <dbReference type="ARBA" id="ARBA00004236"/>
    </source>
</evidence>
<evidence type="ECO:0000256" key="2">
    <source>
        <dbReference type="ARBA" id="ARBA00022448"/>
    </source>
</evidence>
<keyword evidence="8" id="KW-1185">Reference proteome</keyword>
<comment type="subcellular location">
    <subcellularLocation>
        <location evidence="1">Cell membrane</location>
    </subcellularLocation>
</comment>
<sequence>MWKKFRFVGLALVLSLSLLLAACSGGDNSGSKDSSKAVGDQVDWQITGIDPGAGIMQATDRAIKEYGLDKWKLKQSSGAAMTAQLKRKYQQKDPIIITGWTPHWMFQKFDLKFLKDPKNVYGDAEAIHTVTRKGFKQDNPGAAKILDQFHWSQDDMGKVMLATADGKKPEEAAKEWVKKNQDKVKEWTKGAKKGNGKEVKIVYVAWDSAVASTNVIKTVLEDMGYKVTLKQVEAGPAFAGLSDGSVDAITCVWLPVTHKSYWDKYKSKLVDLGPNLKGGAKTGLVVPKYMKDVNSIEDLKAK</sequence>
<dbReference type="PANTHER" id="PTHR47737">
    <property type="entry name" value="GLYCINE BETAINE/PROLINE BETAINE TRANSPORT SYSTEM PERMEASE PROTEIN PROW"/>
    <property type="match status" value="1"/>
</dbReference>
<evidence type="ECO:0000313" key="8">
    <source>
        <dbReference type="Proteomes" id="UP000295416"/>
    </source>
</evidence>
<keyword evidence="2" id="KW-0813">Transport</keyword>
<evidence type="ECO:0000256" key="3">
    <source>
        <dbReference type="ARBA" id="ARBA00022475"/>
    </source>
</evidence>
<comment type="caution">
    <text evidence="7">The sequence shown here is derived from an EMBL/GenBank/DDBJ whole genome shotgun (WGS) entry which is preliminary data.</text>
</comment>
<dbReference type="Pfam" id="PF04069">
    <property type="entry name" value="OpuAC"/>
    <property type="match status" value="2"/>
</dbReference>
<organism evidence="7 8">
    <name type="scientific">Scopulibacillus darangshiensis</name>
    <dbReference type="NCBI Taxonomy" id="442528"/>
    <lineage>
        <taxon>Bacteria</taxon>
        <taxon>Bacillati</taxon>
        <taxon>Bacillota</taxon>
        <taxon>Bacilli</taxon>
        <taxon>Bacillales</taxon>
        <taxon>Sporolactobacillaceae</taxon>
        <taxon>Scopulibacillus</taxon>
    </lineage>
</organism>
<dbReference type="Gene3D" id="3.10.105.10">
    <property type="entry name" value="Dipeptide-binding Protein, Domain 3"/>
    <property type="match status" value="1"/>
</dbReference>
<feature type="chain" id="PRO_5038362620" evidence="5">
    <location>
        <begin position="22"/>
        <end position="302"/>
    </location>
</feature>
<protein>
    <submittedName>
        <fullName evidence="7">Glycine betaine/proline transport system substrate-binding protein</fullName>
    </submittedName>
</protein>
<dbReference type="GO" id="GO:0031460">
    <property type="term" value="P:glycine betaine transport"/>
    <property type="evidence" value="ECO:0007669"/>
    <property type="project" value="TreeGrafter"/>
</dbReference>
<proteinExistence type="predicted"/>
<evidence type="ECO:0000256" key="5">
    <source>
        <dbReference type="SAM" id="SignalP"/>
    </source>
</evidence>
<feature type="domain" description="ABC-type glycine betaine transport system substrate-binding" evidence="6">
    <location>
        <begin position="197"/>
        <end position="301"/>
    </location>
</feature>
<dbReference type="OrthoDB" id="9787902at2"/>
<dbReference type="Gene3D" id="3.40.190.100">
    <property type="entry name" value="Glycine betaine-binding periplasmic protein, domain 2"/>
    <property type="match status" value="1"/>
</dbReference>
<feature type="domain" description="ABC-type glycine betaine transport system substrate-binding" evidence="6">
    <location>
        <begin position="36"/>
        <end position="179"/>
    </location>
</feature>
<keyword evidence="5" id="KW-0732">Signal</keyword>
<gene>
    <name evidence="7" type="ORF">EV207_11532</name>
</gene>
<dbReference type="PANTHER" id="PTHR47737:SF1">
    <property type="entry name" value="GLYCINE BETAINE_PROLINE BETAINE TRANSPORT SYSTEM PERMEASE PROTEIN PROW"/>
    <property type="match status" value="1"/>
</dbReference>
<dbReference type="GO" id="GO:0005275">
    <property type="term" value="F:amine transmembrane transporter activity"/>
    <property type="evidence" value="ECO:0007669"/>
    <property type="project" value="TreeGrafter"/>
</dbReference>
<dbReference type="SUPFAM" id="SSF53850">
    <property type="entry name" value="Periplasmic binding protein-like II"/>
    <property type="match status" value="2"/>
</dbReference>
<evidence type="ECO:0000256" key="4">
    <source>
        <dbReference type="ARBA" id="ARBA00023136"/>
    </source>
</evidence>
<dbReference type="Proteomes" id="UP000295416">
    <property type="component" value="Unassembled WGS sequence"/>
</dbReference>
<feature type="signal peptide" evidence="5">
    <location>
        <begin position="1"/>
        <end position="21"/>
    </location>
</feature>
<dbReference type="InterPro" id="IPR007210">
    <property type="entry name" value="ABC_Gly_betaine_transp_sub-bd"/>
</dbReference>
<name>A0A4R2P4W2_9BACL</name>